<name>A0A9Q3HDR4_9BASI</name>
<comment type="caution">
    <text evidence="2">The sequence shown here is derived from an EMBL/GenBank/DDBJ whole genome shotgun (WGS) entry which is preliminary data.</text>
</comment>
<feature type="compositionally biased region" description="Polar residues" evidence="1">
    <location>
        <begin position="26"/>
        <end position="41"/>
    </location>
</feature>
<protein>
    <submittedName>
        <fullName evidence="2">Uncharacterized protein</fullName>
    </submittedName>
</protein>
<gene>
    <name evidence="2" type="ORF">O181_040307</name>
</gene>
<dbReference type="OrthoDB" id="43547at2759"/>
<reference evidence="2" key="1">
    <citation type="submission" date="2021-03" db="EMBL/GenBank/DDBJ databases">
        <title>Draft genome sequence of rust myrtle Austropuccinia psidii MF-1, a brazilian biotype.</title>
        <authorList>
            <person name="Quecine M.C."/>
            <person name="Pachon D.M.R."/>
            <person name="Bonatelli M.L."/>
            <person name="Correr F.H."/>
            <person name="Franceschini L.M."/>
            <person name="Leite T.F."/>
            <person name="Margarido G.R.A."/>
            <person name="Almeida C.A."/>
            <person name="Ferrarezi J.A."/>
            <person name="Labate C.A."/>
        </authorList>
    </citation>
    <scope>NUCLEOTIDE SEQUENCE</scope>
    <source>
        <strain evidence="2">MF-1</strain>
    </source>
</reference>
<evidence type="ECO:0000256" key="1">
    <source>
        <dbReference type="SAM" id="MobiDB-lite"/>
    </source>
</evidence>
<feature type="compositionally biased region" description="Polar residues" evidence="1">
    <location>
        <begin position="1"/>
        <end position="19"/>
    </location>
</feature>
<evidence type="ECO:0000313" key="2">
    <source>
        <dbReference type="EMBL" id="MBW0500592.1"/>
    </source>
</evidence>
<feature type="compositionally biased region" description="Basic and acidic residues" evidence="1">
    <location>
        <begin position="129"/>
        <end position="140"/>
    </location>
</feature>
<feature type="compositionally biased region" description="Basic residues" evidence="1">
    <location>
        <begin position="163"/>
        <end position="173"/>
    </location>
</feature>
<keyword evidence="3" id="KW-1185">Reference proteome</keyword>
<evidence type="ECO:0000313" key="3">
    <source>
        <dbReference type="Proteomes" id="UP000765509"/>
    </source>
</evidence>
<dbReference type="EMBL" id="AVOT02015896">
    <property type="protein sequence ID" value="MBW0500592.1"/>
    <property type="molecule type" value="Genomic_DNA"/>
</dbReference>
<sequence>MPSTRTGASYNPSSSSQKGYTCDYGRSQSVTQGQGSVNGSQTDKLCHYQAYNTVLPSTRADTSTRILNGHLQSQPEGIQQCIPAQRVPDPYGSLEKLHEFLPDCEKIPGASQHLQVTQLIESIDGKEEHDVFNSRMEEKNPPPPMQVPRAGPVARSSNSNVKKQPKAQKKGKGKAPATKPYSQGYRIPKIWQDAMENVFQIARTKMELQKKDKARLKYQQLFLIFWIAFQTWTQL</sequence>
<organism evidence="2 3">
    <name type="scientific">Austropuccinia psidii MF-1</name>
    <dbReference type="NCBI Taxonomy" id="1389203"/>
    <lineage>
        <taxon>Eukaryota</taxon>
        <taxon>Fungi</taxon>
        <taxon>Dikarya</taxon>
        <taxon>Basidiomycota</taxon>
        <taxon>Pucciniomycotina</taxon>
        <taxon>Pucciniomycetes</taxon>
        <taxon>Pucciniales</taxon>
        <taxon>Sphaerophragmiaceae</taxon>
        <taxon>Austropuccinia</taxon>
    </lineage>
</organism>
<feature type="region of interest" description="Disordered" evidence="1">
    <location>
        <begin position="129"/>
        <end position="181"/>
    </location>
</feature>
<proteinExistence type="predicted"/>
<accession>A0A9Q3HDR4</accession>
<feature type="region of interest" description="Disordered" evidence="1">
    <location>
        <begin position="1"/>
        <end position="41"/>
    </location>
</feature>
<dbReference type="AlphaFoldDB" id="A0A9Q3HDR4"/>
<dbReference type="Proteomes" id="UP000765509">
    <property type="component" value="Unassembled WGS sequence"/>
</dbReference>